<evidence type="ECO:0000313" key="4">
    <source>
        <dbReference type="Proteomes" id="UP000177996"/>
    </source>
</evidence>
<protein>
    <submittedName>
        <fullName evidence="3">Uncharacterized protein</fullName>
    </submittedName>
</protein>
<sequence length="157" mass="16975">MKHIFTPNAPTPGAYSQGVLDGRTLSLSGQTGNDPAHPKQDIVNGGVGPQTMQALENLLAVVVAAGGDIHSFVSLRVYLKDSSGSRAADNIAEGRRQEDWVTYNKAYRAFFAEHGRNDLPAREQVWVVDIPLPNEPTLVEVSGIAVISLRNKKKTRG</sequence>
<dbReference type="Pfam" id="PF01042">
    <property type="entry name" value="Ribonuc_L-PSP"/>
    <property type="match status" value="1"/>
</dbReference>
<dbReference type="AlphaFoldDB" id="A0A1G2DB06"/>
<reference evidence="3 4" key="1">
    <citation type="journal article" date="2016" name="Nat. Commun.">
        <title>Thousands of microbial genomes shed light on interconnected biogeochemical processes in an aquifer system.</title>
        <authorList>
            <person name="Anantharaman K."/>
            <person name="Brown C.T."/>
            <person name="Hug L.A."/>
            <person name="Sharon I."/>
            <person name="Castelle C.J."/>
            <person name="Probst A.J."/>
            <person name="Thomas B.C."/>
            <person name="Singh A."/>
            <person name="Wilkins M.J."/>
            <person name="Karaoz U."/>
            <person name="Brodie E.L."/>
            <person name="Williams K.H."/>
            <person name="Hubbard S.S."/>
            <person name="Banfield J.F."/>
        </authorList>
    </citation>
    <scope>NUCLEOTIDE SEQUENCE [LARGE SCALE GENOMIC DNA]</scope>
</reference>
<dbReference type="CDD" id="cd00448">
    <property type="entry name" value="YjgF_YER057c_UK114_family"/>
    <property type="match status" value="1"/>
</dbReference>
<evidence type="ECO:0000256" key="2">
    <source>
        <dbReference type="SAM" id="MobiDB-lite"/>
    </source>
</evidence>
<dbReference type="STRING" id="1798661.A3D65_01630"/>
<dbReference type="EMBL" id="MHLL01000003">
    <property type="protein sequence ID" value="OGZ10723.1"/>
    <property type="molecule type" value="Genomic_DNA"/>
</dbReference>
<dbReference type="SUPFAM" id="SSF55298">
    <property type="entry name" value="YjgF-like"/>
    <property type="match status" value="1"/>
</dbReference>
<evidence type="ECO:0000313" key="3">
    <source>
        <dbReference type="EMBL" id="OGZ10723.1"/>
    </source>
</evidence>
<name>A0A1G2DB06_9BACT</name>
<dbReference type="InterPro" id="IPR006175">
    <property type="entry name" value="YjgF/YER057c/UK114"/>
</dbReference>
<dbReference type="Proteomes" id="UP000177996">
    <property type="component" value="Unassembled WGS sequence"/>
</dbReference>
<dbReference type="GO" id="GO:0005829">
    <property type="term" value="C:cytosol"/>
    <property type="evidence" value="ECO:0007669"/>
    <property type="project" value="TreeGrafter"/>
</dbReference>
<feature type="region of interest" description="Disordered" evidence="2">
    <location>
        <begin position="1"/>
        <end position="39"/>
    </location>
</feature>
<dbReference type="Gene3D" id="3.30.1330.40">
    <property type="entry name" value="RutC-like"/>
    <property type="match status" value="1"/>
</dbReference>
<comment type="caution">
    <text evidence="3">The sequence shown here is derived from an EMBL/GenBank/DDBJ whole genome shotgun (WGS) entry which is preliminary data.</text>
</comment>
<evidence type="ECO:0000256" key="1">
    <source>
        <dbReference type="ARBA" id="ARBA00010552"/>
    </source>
</evidence>
<dbReference type="PANTHER" id="PTHR11803">
    <property type="entry name" value="2-IMINOBUTANOATE/2-IMINOPROPANOATE DEAMINASE RIDA"/>
    <property type="match status" value="1"/>
</dbReference>
<dbReference type="PANTHER" id="PTHR11803:SF58">
    <property type="entry name" value="PROTEIN HMF1-RELATED"/>
    <property type="match status" value="1"/>
</dbReference>
<comment type="similarity">
    <text evidence="1">Belongs to the RutC family.</text>
</comment>
<organism evidence="3 4">
    <name type="scientific">Candidatus Lloydbacteria bacterium RIFCSPHIGHO2_02_FULL_50_13</name>
    <dbReference type="NCBI Taxonomy" id="1798661"/>
    <lineage>
        <taxon>Bacteria</taxon>
        <taxon>Candidatus Lloydiibacteriota</taxon>
    </lineage>
</organism>
<accession>A0A1G2DB06</accession>
<gene>
    <name evidence="3" type="ORF">A3D65_01630</name>
</gene>
<dbReference type="InterPro" id="IPR035959">
    <property type="entry name" value="RutC-like_sf"/>
</dbReference>
<dbReference type="GO" id="GO:0019239">
    <property type="term" value="F:deaminase activity"/>
    <property type="evidence" value="ECO:0007669"/>
    <property type="project" value="TreeGrafter"/>
</dbReference>
<proteinExistence type="inferred from homology"/>